<reference evidence="2 3" key="1">
    <citation type="submission" date="2019-03" db="EMBL/GenBank/DDBJ databases">
        <title>Genomic Encyclopedia of Type Strains, Phase IV (KMG-IV): sequencing the most valuable type-strain genomes for metagenomic binning, comparative biology and taxonomic classification.</title>
        <authorList>
            <person name="Goeker M."/>
        </authorList>
    </citation>
    <scope>NUCLEOTIDE SEQUENCE [LARGE SCALE GENOMIC DNA]</scope>
    <source>
        <strain evidence="2 3">DSM 101688</strain>
    </source>
</reference>
<organism evidence="2 3">
    <name type="scientific">Varunaivibrio sulfuroxidans</name>
    <dbReference type="NCBI Taxonomy" id="1773489"/>
    <lineage>
        <taxon>Bacteria</taxon>
        <taxon>Pseudomonadati</taxon>
        <taxon>Pseudomonadota</taxon>
        <taxon>Alphaproteobacteria</taxon>
        <taxon>Rhodospirillales</taxon>
        <taxon>Magnetovibrionaceae</taxon>
        <taxon>Varunaivibrio</taxon>
    </lineage>
</organism>
<gene>
    <name evidence="2" type="ORF">EDD55_105211</name>
</gene>
<protein>
    <recommendedName>
        <fullName evidence="4">Lipoprotein</fullName>
    </recommendedName>
</protein>
<dbReference type="OrthoDB" id="8443104at2"/>
<evidence type="ECO:0008006" key="4">
    <source>
        <dbReference type="Google" id="ProtNLM"/>
    </source>
</evidence>
<feature type="chain" id="PRO_5020942365" description="Lipoprotein" evidence="1">
    <location>
        <begin position="25"/>
        <end position="188"/>
    </location>
</feature>
<proteinExistence type="predicted"/>
<keyword evidence="3" id="KW-1185">Reference proteome</keyword>
<dbReference type="AlphaFoldDB" id="A0A4R3JC54"/>
<sequence>MKFPPRTVFAIAALAFLGACSSLPNPFAEKIPPACPRIAILQNAGAITHFTPDGGHDITDIRYSGDILRLNSLCENAFDKNGAGTMTVQVSPVLSLSRGPANTEGTAALAYFVALSSKQHPLWMRRTFPLHITFPQNLTRVLWSDDVPITLTIPVEKGQKPSDFTVYVGFVLSRDEYQHNLKIRAQGQ</sequence>
<keyword evidence="1" id="KW-0732">Signal</keyword>
<evidence type="ECO:0000313" key="3">
    <source>
        <dbReference type="Proteomes" id="UP000295304"/>
    </source>
</evidence>
<dbReference type="PROSITE" id="PS51257">
    <property type="entry name" value="PROKAR_LIPOPROTEIN"/>
    <property type="match status" value="1"/>
</dbReference>
<accession>A0A4R3JC54</accession>
<evidence type="ECO:0000313" key="2">
    <source>
        <dbReference type="EMBL" id="TCS62663.1"/>
    </source>
</evidence>
<dbReference type="EMBL" id="SLZW01000005">
    <property type="protein sequence ID" value="TCS62663.1"/>
    <property type="molecule type" value="Genomic_DNA"/>
</dbReference>
<evidence type="ECO:0000256" key="1">
    <source>
        <dbReference type="SAM" id="SignalP"/>
    </source>
</evidence>
<feature type="signal peptide" evidence="1">
    <location>
        <begin position="1"/>
        <end position="24"/>
    </location>
</feature>
<name>A0A4R3JC54_9PROT</name>
<dbReference type="RefSeq" id="WP_132939104.1">
    <property type="nucleotide sequence ID" value="NZ_CP119676.1"/>
</dbReference>
<dbReference type="Proteomes" id="UP000295304">
    <property type="component" value="Unassembled WGS sequence"/>
</dbReference>
<comment type="caution">
    <text evidence="2">The sequence shown here is derived from an EMBL/GenBank/DDBJ whole genome shotgun (WGS) entry which is preliminary data.</text>
</comment>